<feature type="transmembrane region" description="Helical" evidence="6">
    <location>
        <begin position="144"/>
        <end position="160"/>
    </location>
</feature>
<dbReference type="SUPFAM" id="SSF103473">
    <property type="entry name" value="MFS general substrate transporter"/>
    <property type="match status" value="1"/>
</dbReference>
<dbReference type="GO" id="GO:0005886">
    <property type="term" value="C:plasma membrane"/>
    <property type="evidence" value="ECO:0007669"/>
    <property type="project" value="TreeGrafter"/>
</dbReference>
<feature type="transmembrane region" description="Helical" evidence="6">
    <location>
        <begin position="262"/>
        <end position="283"/>
    </location>
</feature>
<evidence type="ECO:0000259" key="7">
    <source>
        <dbReference type="PROSITE" id="PS50850"/>
    </source>
</evidence>
<proteinExistence type="predicted"/>
<accession>G3AWB6</accession>
<feature type="transmembrane region" description="Helical" evidence="6">
    <location>
        <begin position="228"/>
        <end position="256"/>
    </location>
</feature>
<feature type="region of interest" description="Disordered" evidence="5">
    <location>
        <begin position="50"/>
        <end position="73"/>
    </location>
</feature>
<feature type="domain" description="Major facilitator superfamily (MFS) profile" evidence="7">
    <location>
        <begin position="104"/>
        <end position="544"/>
    </location>
</feature>
<feature type="transmembrane region" description="Helical" evidence="6">
    <location>
        <begin position="104"/>
        <end position="124"/>
    </location>
</feature>
<dbReference type="PROSITE" id="PS50850">
    <property type="entry name" value="MFS"/>
    <property type="match status" value="1"/>
</dbReference>
<dbReference type="EMBL" id="GL996510">
    <property type="protein sequence ID" value="EGV66782.1"/>
    <property type="molecule type" value="Genomic_DNA"/>
</dbReference>
<keyword evidence="9" id="KW-1185">Reference proteome</keyword>
<dbReference type="OrthoDB" id="3357846at2759"/>
<feature type="transmembrane region" description="Helical" evidence="6">
    <location>
        <begin position="417"/>
        <end position="440"/>
    </location>
</feature>
<feature type="compositionally biased region" description="Low complexity" evidence="5">
    <location>
        <begin position="57"/>
        <end position="69"/>
    </location>
</feature>
<comment type="subcellular location">
    <subcellularLocation>
        <location evidence="1">Membrane</location>
        <topology evidence="1">Multi-pass membrane protein</topology>
    </subcellularLocation>
</comment>
<evidence type="ECO:0000256" key="2">
    <source>
        <dbReference type="ARBA" id="ARBA00022692"/>
    </source>
</evidence>
<dbReference type="GO" id="GO:1990961">
    <property type="term" value="P:xenobiotic detoxification by transmembrane export across the plasma membrane"/>
    <property type="evidence" value="ECO:0007669"/>
    <property type="project" value="TreeGrafter"/>
</dbReference>
<keyword evidence="3 6" id="KW-1133">Transmembrane helix</keyword>
<dbReference type="InterPro" id="IPR020846">
    <property type="entry name" value="MFS_dom"/>
</dbReference>
<feature type="transmembrane region" description="Helical" evidence="6">
    <location>
        <begin position="371"/>
        <end position="397"/>
    </location>
</feature>
<feature type="transmembrane region" description="Helical" evidence="6">
    <location>
        <begin position="340"/>
        <end position="359"/>
    </location>
</feature>
<keyword evidence="2 6" id="KW-0812">Transmembrane</keyword>
<name>G3AWB6_CANTC</name>
<keyword evidence="4 6" id="KW-0472">Membrane</keyword>
<dbReference type="HOGENOM" id="CLU_008455_11_1_1"/>
<dbReference type="CDD" id="cd17323">
    <property type="entry name" value="MFS_Tpo1_MDR_like"/>
    <property type="match status" value="1"/>
</dbReference>
<sequence>MGLSTFVHQSFWGRVFYHFSGGKLFSYKEEAPDYIIPDKYLDTKKSQIEESEETVEDSGSSVSSSNSASDCDTETLQVGDRILVTWDGEDDPDNPKNWPLWQKIIFMFEISFLTVSVYMASAIYTPGVDYIIEDLGVSKIKATLPLTMFVVGYGIGPMIFSPASENAIFGRTNIYIVTLFIFFLLQIPISLVNNLAALTVLRFISGFFASPVLGTGGASMGDVIDKPYMPIAIGVWSMGAVCGPSLGPMFGSIMIVKRNWHWTFWLICMLSGIAFVILSWFLPETYEKTLLLRKAERLRKLTGNDKIVSEGEIENQGLTSRQLFIDTLWRPFEIMLFEPIVFSIDMYIALVYSIMYLWFEAFPIVFADLYHFALIPLGLSFLSVLVGICCSAVVYVFIMHRKYTKRKLRGEYVPPEVFLPTMILGSISMPIGVFIFGWSATAKAHWMGPMIGAGIFCFGAFINFQTSFNYLGSSFPRYLASVFAGNAFLRSVIAGCFPLFGAPLFNNLATPNYPVGWGSSLLGFIATIMIIIPVVFYLKGPSIRARSKYSGD</sequence>
<evidence type="ECO:0000256" key="3">
    <source>
        <dbReference type="ARBA" id="ARBA00022989"/>
    </source>
</evidence>
<dbReference type="EMBL" id="GL996510">
    <property type="protein sequence ID" value="EGV66783.1"/>
    <property type="molecule type" value="Genomic_DNA"/>
</dbReference>
<dbReference type="Pfam" id="PF07690">
    <property type="entry name" value="MFS_1"/>
    <property type="match status" value="1"/>
</dbReference>
<evidence type="ECO:0000256" key="5">
    <source>
        <dbReference type="SAM" id="MobiDB-lite"/>
    </source>
</evidence>
<dbReference type="AlphaFoldDB" id="G3AWB6"/>
<gene>
    <name evidence="8" type="ORF">CANTEDRAFT_112221</name>
</gene>
<dbReference type="PANTHER" id="PTHR23502:SF23">
    <property type="entry name" value="FLUCONAZOLE RESISTANCE PROTEIN 1"/>
    <property type="match status" value="1"/>
</dbReference>
<feature type="transmembrane region" description="Helical" evidence="6">
    <location>
        <begin position="478"/>
        <end position="500"/>
    </location>
</feature>
<dbReference type="InterPro" id="IPR011701">
    <property type="entry name" value="MFS"/>
</dbReference>
<dbReference type="InterPro" id="IPR001958">
    <property type="entry name" value="Tet-R_TetA/multi-R_MdtG-like"/>
</dbReference>
<feature type="transmembrane region" description="Helical" evidence="6">
    <location>
        <begin position="446"/>
        <end position="466"/>
    </location>
</feature>
<dbReference type="eggNOG" id="KOG0255">
    <property type="taxonomic scope" value="Eukaryota"/>
</dbReference>
<dbReference type="InterPro" id="IPR036259">
    <property type="entry name" value="MFS_trans_sf"/>
</dbReference>
<reference evidence="8 9" key="1">
    <citation type="journal article" date="2011" name="Proc. Natl. Acad. Sci. U.S.A.">
        <title>Comparative genomics of xylose-fermenting fungi for enhanced biofuel production.</title>
        <authorList>
            <person name="Wohlbach D.J."/>
            <person name="Kuo A."/>
            <person name="Sato T.K."/>
            <person name="Potts K.M."/>
            <person name="Salamov A.A."/>
            <person name="LaButti K.M."/>
            <person name="Sun H."/>
            <person name="Clum A."/>
            <person name="Pangilinan J.L."/>
            <person name="Lindquist E.A."/>
            <person name="Lucas S."/>
            <person name="Lapidus A."/>
            <person name="Jin M."/>
            <person name="Gunawan C."/>
            <person name="Balan V."/>
            <person name="Dale B.E."/>
            <person name="Jeffries T.W."/>
            <person name="Zinkel R."/>
            <person name="Barry K.W."/>
            <person name="Grigoriev I.V."/>
            <person name="Gasch A.P."/>
        </authorList>
    </citation>
    <scope>NUCLEOTIDE SEQUENCE [LARGE SCALE GENOMIC DNA]</scope>
    <source>
        <strain evidence="8">ATCC 10573</strain>
        <strain evidence="9">ATCC 10573 / BCRC 21748 / CBS 615 / JCM 9827 / NBRC 10315 / NRRL Y-1498 / VKM Y-70</strain>
    </source>
</reference>
<organism evidence="9">
    <name type="scientific">Candida tenuis (strain ATCC 10573 / BCRC 21748 / CBS 615 / JCM 9827 / NBRC 10315 / NRRL Y-1498 / VKM Y-70)</name>
    <name type="common">Yeast</name>
    <name type="synonym">Yamadazyma tenuis</name>
    <dbReference type="NCBI Taxonomy" id="590646"/>
    <lineage>
        <taxon>Eukaryota</taxon>
        <taxon>Fungi</taxon>
        <taxon>Dikarya</taxon>
        <taxon>Ascomycota</taxon>
        <taxon>Saccharomycotina</taxon>
        <taxon>Pichiomycetes</taxon>
        <taxon>Debaryomycetaceae</taxon>
        <taxon>Yamadazyma</taxon>
    </lineage>
</organism>
<dbReference type="Proteomes" id="UP000000707">
    <property type="component" value="Unassembled WGS sequence"/>
</dbReference>
<dbReference type="NCBIfam" id="TIGR00880">
    <property type="entry name" value="2_A_01_02"/>
    <property type="match status" value="1"/>
</dbReference>
<feature type="transmembrane region" description="Helical" evidence="6">
    <location>
        <begin position="195"/>
        <end position="216"/>
    </location>
</feature>
<dbReference type="FunFam" id="1.20.1250.20:FF:000011">
    <property type="entry name" value="MFS multidrug transporter, putative"/>
    <property type="match status" value="1"/>
</dbReference>
<feature type="transmembrane region" description="Helical" evidence="6">
    <location>
        <begin position="520"/>
        <end position="538"/>
    </location>
</feature>
<dbReference type="GO" id="GO:0015244">
    <property type="term" value="F:fluconazole transmembrane transporter activity"/>
    <property type="evidence" value="ECO:0007669"/>
    <property type="project" value="TreeGrafter"/>
</dbReference>
<dbReference type="GO" id="GO:0042910">
    <property type="term" value="F:xenobiotic transmembrane transporter activity"/>
    <property type="evidence" value="ECO:0007669"/>
    <property type="project" value="InterPro"/>
</dbReference>
<evidence type="ECO:0000313" key="8">
    <source>
        <dbReference type="EMBL" id="EGV66782.1"/>
    </source>
</evidence>
<feature type="transmembrane region" description="Helical" evidence="6">
    <location>
        <begin position="172"/>
        <end position="189"/>
    </location>
</feature>
<evidence type="ECO:0000313" key="9">
    <source>
        <dbReference type="Proteomes" id="UP000000707"/>
    </source>
</evidence>
<evidence type="ECO:0000256" key="6">
    <source>
        <dbReference type="SAM" id="Phobius"/>
    </source>
</evidence>
<dbReference type="PANTHER" id="PTHR23502">
    <property type="entry name" value="MAJOR FACILITATOR SUPERFAMILY"/>
    <property type="match status" value="1"/>
</dbReference>
<dbReference type="Gene3D" id="1.20.1250.20">
    <property type="entry name" value="MFS general substrate transporter like domains"/>
    <property type="match status" value="1"/>
</dbReference>
<evidence type="ECO:0000256" key="4">
    <source>
        <dbReference type="ARBA" id="ARBA00023136"/>
    </source>
</evidence>
<evidence type="ECO:0000256" key="1">
    <source>
        <dbReference type="ARBA" id="ARBA00004141"/>
    </source>
</evidence>
<protein>
    <submittedName>
        <fullName evidence="8">MFS general substrate transporter</fullName>
    </submittedName>
</protein>